<dbReference type="EMBL" id="LAYC01000002">
    <property type="protein sequence ID" value="KYK57259.1"/>
    <property type="molecule type" value="Genomic_DNA"/>
</dbReference>
<proteinExistence type="predicted"/>
<accession>A0A151GJJ6</accession>
<dbReference type="RefSeq" id="XP_040656611.1">
    <property type="nucleotide sequence ID" value="XM_040801578.1"/>
</dbReference>
<reference evidence="1 2" key="1">
    <citation type="journal article" date="2016" name="Sci. Rep.">
        <title>Insights into Adaptations to a Near-Obligate Nematode Endoparasitic Lifestyle from the Finished Genome of Drechmeria coniospora.</title>
        <authorList>
            <person name="Zhang L."/>
            <person name="Zhou Z."/>
            <person name="Guo Q."/>
            <person name="Fokkens L."/>
            <person name="Miskei M."/>
            <person name="Pocsi I."/>
            <person name="Zhang W."/>
            <person name="Chen M."/>
            <person name="Wang L."/>
            <person name="Sun Y."/>
            <person name="Donzelli B.G."/>
            <person name="Gibson D.M."/>
            <person name="Nelson D.R."/>
            <person name="Luo J.G."/>
            <person name="Rep M."/>
            <person name="Liu H."/>
            <person name="Yang S."/>
            <person name="Wang J."/>
            <person name="Krasnoff S.B."/>
            <person name="Xu Y."/>
            <person name="Molnar I."/>
            <person name="Lin M."/>
        </authorList>
    </citation>
    <scope>NUCLEOTIDE SEQUENCE [LARGE SCALE GENOMIC DNA]</scope>
    <source>
        <strain evidence="1 2">ARSEF 6962</strain>
    </source>
</reference>
<organism evidence="1 2">
    <name type="scientific">Drechmeria coniospora</name>
    <name type="common">Nematophagous fungus</name>
    <name type="synonym">Meria coniospora</name>
    <dbReference type="NCBI Taxonomy" id="98403"/>
    <lineage>
        <taxon>Eukaryota</taxon>
        <taxon>Fungi</taxon>
        <taxon>Dikarya</taxon>
        <taxon>Ascomycota</taxon>
        <taxon>Pezizomycotina</taxon>
        <taxon>Sordariomycetes</taxon>
        <taxon>Hypocreomycetidae</taxon>
        <taxon>Hypocreales</taxon>
        <taxon>Ophiocordycipitaceae</taxon>
        <taxon>Drechmeria</taxon>
    </lineage>
</organism>
<evidence type="ECO:0000313" key="1">
    <source>
        <dbReference type="EMBL" id="KYK57259.1"/>
    </source>
</evidence>
<keyword evidence="2" id="KW-1185">Reference proteome</keyword>
<name>A0A151GJJ6_DRECN</name>
<dbReference type="InParanoid" id="A0A151GJJ6"/>
<dbReference type="AlphaFoldDB" id="A0A151GJJ6"/>
<comment type="caution">
    <text evidence="1">The sequence shown here is derived from an EMBL/GenBank/DDBJ whole genome shotgun (WGS) entry which is preliminary data.</text>
</comment>
<gene>
    <name evidence="1" type="ORF">DCS_04266</name>
</gene>
<sequence>MADTNSTPINRTILPGREFVVRPGGSQWTRQLDRRTGEPSGEWKPVEAPVAEESKPATLQLSVVVENQAEGEPKHWSLFCHRPDASGRGRGQVWQVTGDAECMQYYHEPDGDALSSISFAWHQVLHSNLSDSQFATADRIAKSTPPPRAANRAAVKENCQGWVINVLCRLVQEGIVEQRAVTVLQGHMDPI</sequence>
<dbReference type="GeneID" id="63716909"/>
<dbReference type="Proteomes" id="UP000076580">
    <property type="component" value="Chromosome 02"/>
</dbReference>
<evidence type="ECO:0000313" key="2">
    <source>
        <dbReference type="Proteomes" id="UP000076580"/>
    </source>
</evidence>
<dbReference type="Pfam" id="PF20174">
    <property type="entry name" value="DUF6540"/>
    <property type="match status" value="1"/>
</dbReference>
<protein>
    <submittedName>
        <fullName evidence="1">Uncharacterized protein</fullName>
    </submittedName>
</protein>
<dbReference type="InterPro" id="IPR046670">
    <property type="entry name" value="DUF6540"/>
</dbReference>